<dbReference type="SMART" id="SM00387">
    <property type="entry name" value="HATPase_c"/>
    <property type="match status" value="1"/>
</dbReference>
<comment type="subcellular location">
    <subcellularLocation>
        <location evidence="2">Membrane</location>
        <topology evidence="2">Multi-pass membrane protein</topology>
    </subcellularLocation>
</comment>
<reference evidence="14 15" key="1">
    <citation type="submission" date="2016-10" db="EMBL/GenBank/DDBJ databases">
        <authorList>
            <person name="de Groot N.N."/>
        </authorList>
    </citation>
    <scope>NUCLEOTIDE SEQUENCE [LARGE SCALE GENOMIC DNA]</scope>
    <source>
        <strain evidence="14 15">GAS522</strain>
    </source>
</reference>
<dbReference type="InterPro" id="IPR003660">
    <property type="entry name" value="HAMP_dom"/>
</dbReference>
<evidence type="ECO:0000256" key="8">
    <source>
        <dbReference type="ARBA" id="ARBA00022989"/>
    </source>
</evidence>
<dbReference type="InterPro" id="IPR036097">
    <property type="entry name" value="HisK_dim/P_sf"/>
</dbReference>
<keyword evidence="9" id="KW-0902">Two-component regulatory system</keyword>
<dbReference type="AlphaFoldDB" id="A0A1M7LC77"/>
<dbReference type="PANTHER" id="PTHR45436">
    <property type="entry name" value="SENSOR HISTIDINE KINASE YKOH"/>
    <property type="match status" value="1"/>
</dbReference>
<keyword evidence="6 11" id="KW-0812">Transmembrane</keyword>
<dbReference type="GO" id="GO:0000155">
    <property type="term" value="F:phosphorelay sensor kinase activity"/>
    <property type="evidence" value="ECO:0007669"/>
    <property type="project" value="InterPro"/>
</dbReference>
<dbReference type="RefSeq" id="WP_074815634.1">
    <property type="nucleotide sequence ID" value="NZ_FNTI01000001.1"/>
</dbReference>
<dbReference type="PROSITE" id="PS50109">
    <property type="entry name" value="HIS_KIN"/>
    <property type="match status" value="1"/>
</dbReference>
<dbReference type="SUPFAM" id="SSF47384">
    <property type="entry name" value="Homodimeric domain of signal transducing histidine kinase"/>
    <property type="match status" value="1"/>
</dbReference>
<gene>
    <name evidence="14" type="ORF">SAMN05444171_0717</name>
</gene>
<evidence type="ECO:0000256" key="3">
    <source>
        <dbReference type="ARBA" id="ARBA00012438"/>
    </source>
</evidence>
<evidence type="ECO:0000256" key="11">
    <source>
        <dbReference type="SAM" id="Phobius"/>
    </source>
</evidence>
<dbReference type="PRINTS" id="PR00344">
    <property type="entry name" value="BCTRLSENSOR"/>
</dbReference>
<evidence type="ECO:0000256" key="1">
    <source>
        <dbReference type="ARBA" id="ARBA00000085"/>
    </source>
</evidence>
<dbReference type="InterPro" id="IPR036890">
    <property type="entry name" value="HATPase_C_sf"/>
</dbReference>
<dbReference type="InterPro" id="IPR050428">
    <property type="entry name" value="TCS_sensor_his_kinase"/>
</dbReference>
<protein>
    <recommendedName>
        <fullName evidence="3">histidine kinase</fullName>
        <ecNumber evidence="3">2.7.13.3</ecNumber>
    </recommendedName>
</protein>
<dbReference type="SUPFAM" id="SSF55874">
    <property type="entry name" value="ATPase domain of HSP90 chaperone/DNA topoisomerase II/histidine kinase"/>
    <property type="match status" value="1"/>
</dbReference>
<dbReference type="PANTHER" id="PTHR45436:SF15">
    <property type="entry name" value="SENSOR HISTIDINE KINASE CUSS"/>
    <property type="match status" value="1"/>
</dbReference>
<evidence type="ECO:0000256" key="7">
    <source>
        <dbReference type="ARBA" id="ARBA00022777"/>
    </source>
</evidence>
<feature type="domain" description="Histidine kinase" evidence="12">
    <location>
        <begin position="253"/>
        <end position="453"/>
    </location>
</feature>
<dbReference type="EMBL" id="FNTI01000001">
    <property type="protein sequence ID" value="SEC12694.1"/>
    <property type="molecule type" value="Genomic_DNA"/>
</dbReference>
<dbReference type="OrthoDB" id="9809329at2"/>
<comment type="catalytic activity">
    <reaction evidence="1">
        <text>ATP + protein L-histidine = ADP + protein N-phospho-L-histidine.</text>
        <dbReference type="EC" id="2.7.13.3"/>
    </reaction>
</comment>
<keyword evidence="8 11" id="KW-1133">Transmembrane helix</keyword>
<keyword evidence="10 11" id="KW-0472">Membrane</keyword>
<evidence type="ECO:0000313" key="15">
    <source>
        <dbReference type="Proteomes" id="UP000183208"/>
    </source>
</evidence>
<keyword evidence="7 14" id="KW-0418">Kinase</keyword>
<feature type="domain" description="HAMP" evidence="13">
    <location>
        <begin position="192"/>
        <end position="245"/>
    </location>
</feature>
<dbReference type="InterPro" id="IPR005467">
    <property type="entry name" value="His_kinase_dom"/>
</dbReference>
<dbReference type="GO" id="GO:0005886">
    <property type="term" value="C:plasma membrane"/>
    <property type="evidence" value="ECO:0007669"/>
    <property type="project" value="TreeGrafter"/>
</dbReference>
<evidence type="ECO:0000256" key="9">
    <source>
        <dbReference type="ARBA" id="ARBA00023012"/>
    </source>
</evidence>
<dbReference type="CDD" id="cd00082">
    <property type="entry name" value="HisKA"/>
    <property type="match status" value="1"/>
</dbReference>
<evidence type="ECO:0000256" key="4">
    <source>
        <dbReference type="ARBA" id="ARBA00022553"/>
    </source>
</evidence>
<dbReference type="Proteomes" id="UP000183208">
    <property type="component" value="Unassembled WGS sequence"/>
</dbReference>
<evidence type="ECO:0000259" key="12">
    <source>
        <dbReference type="PROSITE" id="PS50109"/>
    </source>
</evidence>
<keyword evidence="5" id="KW-0808">Transferase</keyword>
<evidence type="ECO:0000256" key="2">
    <source>
        <dbReference type="ARBA" id="ARBA00004141"/>
    </source>
</evidence>
<sequence>MTDVRPRSLRWRLVRRLAVLQATMLALFVLIVIAVLWGTGSLVTLEPEDDTIDALREAIGHDANGGISVRETPAVSERREKSPNFWFVIRDREGHSVSQGRVPREYADIGAALDGIGQARLGWNLGDGPRPTARMKWIETPAGDVQILTGPGGTVSWRRVVLATSTLFLCVVLPIIVLMSLATLIATPIVIRRTLAGLARAAAQAEEIDIDRRGARLALQGVPSEIVPLVSAVNDALRRLDEGYERDKRFLVDAAHELRTPIAILQTRLESIPLGPHAPRVLEDVARLSTLADQLLDIQRVDHGSDGLTDVDIVAMGRAVVADLAPLAIAANYELSFEAAAEHLHVHGDRGSLERALTNLVQNAIEYGGRKGMIAVRVDRPARISVTDDGPGIPPPHRERVFEPFYRLNGRNRGAGLGLNLVQEIVRRHDGVVVIRDGSSGGACVEMTFRPAGI</sequence>
<feature type="transmembrane region" description="Helical" evidence="11">
    <location>
        <begin position="166"/>
        <end position="191"/>
    </location>
</feature>
<feature type="transmembrane region" description="Helical" evidence="11">
    <location>
        <begin position="17"/>
        <end position="37"/>
    </location>
</feature>
<evidence type="ECO:0000256" key="5">
    <source>
        <dbReference type="ARBA" id="ARBA00022679"/>
    </source>
</evidence>
<evidence type="ECO:0000313" key="14">
    <source>
        <dbReference type="EMBL" id="SEC12694.1"/>
    </source>
</evidence>
<organism evidence="14 15">
    <name type="scientific">Bradyrhizobium lablabi</name>
    <dbReference type="NCBI Taxonomy" id="722472"/>
    <lineage>
        <taxon>Bacteria</taxon>
        <taxon>Pseudomonadati</taxon>
        <taxon>Pseudomonadota</taxon>
        <taxon>Alphaproteobacteria</taxon>
        <taxon>Hyphomicrobiales</taxon>
        <taxon>Nitrobacteraceae</taxon>
        <taxon>Bradyrhizobium</taxon>
    </lineage>
</organism>
<evidence type="ECO:0000256" key="6">
    <source>
        <dbReference type="ARBA" id="ARBA00022692"/>
    </source>
</evidence>
<dbReference type="InterPro" id="IPR004358">
    <property type="entry name" value="Sig_transdc_His_kin-like_C"/>
</dbReference>
<dbReference type="InterPro" id="IPR003661">
    <property type="entry name" value="HisK_dim/P_dom"/>
</dbReference>
<dbReference type="CDD" id="cd00075">
    <property type="entry name" value="HATPase"/>
    <property type="match status" value="1"/>
</dbReference>
<dbReference type="SMART" id="SM00388">
    <property type="entry name" value="HisKA"/>
    <property type="match status" value="1"/>
</dbReference>
<dbReference type="EC" id="2.7.13.3" evidence="3"/>
<keyword evidence="4" id="KW-0597">Phosphoprotein</keyword>
<accession>A0A1M7LC77</accession>
<proteinExistence type="predicted"/>
<dbReference type="Gene3D" id="3.30.565.10">
    <property type="entry name" value="Histidine kinase-like ATPase, C-terminal domain"/>
    <property type="match status" value="1"/>
</dbReference>
<evidence type="ECO:0000259" key="13">
    <source>
        <dbReference type="PROSITE" id="PS50885"/>
    </source>
</evidence>
<name>A0A1M7LC77_9BRAD</name>
<evidence type="ECO:0000256" key="10">
    <source>
        <dbReference type="ARBA" id="ARBA00023136"/>
    </source>
</evidence>
<dbReference type="Gene3D" id="1.10.287.130">
    <property type="match status" value="1"/>
</dbReference>
<dbReference type="InterPro" id="IPR003594">
    <property type="entry name" value="HATPase_dom"/>
</dbReference>
<dbReference type="PROSITE" id="PS50885">
    <property type="entry name" value="HAMP"/>
    <property type="match status" value="1"/>
</dbReference>
<dbReference type="Pfam" id="PF02518">
    <property type="entry name" value="HATPase_c"/>
    <property type="match status" value="1"/>
</dbReference>